<dbReference type="RefSeq" id="WP_016573311.1">
    <property type="nucleotide sequence ID" value="NZ_BHXC01000007.1"/>
</dbReference>
<dbReference type="InterPro" id="IPR050741">
    <property type="entry name" value="Acyl-CoA_dehydrogenase"/>
</dbReference>
<proteinExistence type="inferred from homology"/>
<evidence type="ECO:0000256" key="3">
    <source>
        <dbReference type="ARBA" id="ARBA00022630"/>
    </source>
</evidence>
<dbReference type="InterPro" id="IPR009100">
    <property type="entry name" value="AcylCoA_DH/oxidase_NM_dom_sf"/>
</dbReference>
<dbReference type="SUPFAM" id="SSF56645">
    <property type="entry name" value="Acyl-CoA dehydrogenase NM domain-like"/>
    <property type="match status" value="1"/>
</dbReference>
<dbReference type="Pfam" id="PF00441">
    <property type="entry name" value="Acyl-CoA_dh_1"/>
    <property type="match status" value="1"/>
</dbReference>
<gene>
    <name evidence="13" type="ORF">SALB_08419</name>
</gene>
<protein>
    <recommendedName>
        <fullName evidence="7">Acyl-[acyl-carrier-protein] dehydrogenase MbtN</fullName>
    </recommendedName>
    <alternativeName>
        <fullName evidence="8">Mycobactin synthase protein N</fullName>
    </alternativeName>
</protein>
<comment type="pathway">
    <text evidence="1">Siderophore biosynthesis; mycobactin biosynthesis.</text>
</comment>
<accession>A0A401RDC1</accession>
<evidence type="ECO:0000256" key="9">
    <source>
        <dbReference type="RuleBase" id="RU362125"/>
    </source>
</evidence>
<dbReference type="GO" id="GO:0050660">
    <property type="term" value="F:flavin adenine dinucleotide binding"/>
    <property type="evidence" value="ECO:0007669"/>
    <property type="project" value="TreeGrafter"/>
</dbReference>
<comment type="cofactor">
    <cofactor evidence="9">
        <name>FAD</name>
        <dbReference type="ChEBI" id="CHEBI:57692"/>
    </cofactor>
</comment>
<dbReference type="InterPro" id="IPR036250">
    <property type="entry name" value="AcylCo_DH-like_C"/>
</dbReference>
<dbReference type="SUPFAM" id="SSF47203">
    <property type="entry name" value="Acyl-CoA dehydrogenase C-terminal domain-like"/>
    <property type="match status" value="1"/>
</dbReference>
<evidence type="ECO:0000256" key="8">
    <source>
        <dbReference type="ARBA" id="ARBA00042660"/>
    </source>
</evidence>
<feature type="domain" description="Acyl-CoA dehydrogenase/oxidase C-terminal" evidence="11">
    <location>
        <begin position="231"/>
        <end position="373"/>
    </location>
</feature>
<evidence type="ECO:0000259" key="12">
    <source>
        <dbReference type="Pfam" id="PF02770"/>
    </source>
</evidence>
<sequence>MPDSPPVPASPPTPDQGTPPAPPAARYAALDALPATATGAEVWAALGRAGLLTRAYRDGAVTAGTDPDGLADLLTAVDARFSIPATLSASVQLATALPVLAAGRTPLARQALDEVLSGRATVTLAASDATTGTDLAALRTEVRIADDGLTLTGTKRWIANTTTAAWHLVLARHRPGRHFTHFTWVLVPADAPGVTVRAADSALFAPSGTGHLTLDDVRLDRDHLVGRTGFGLPLFARHIATERLAGAQWGVALCRRVLADTHRHLTRRPHGDGTLWDLDPVRQRFAACLVRVRELHALAADCADAVALRHDATAAAALKAAAGSTVNHVLAACGQLWGAEGFTTGGIQEVRAQAALFDIGGGAGEVVLGAVADTAEAALDGLVRPGTLP</sequence>
<dbReference type="Pfam" id="PF02770">
    <property type="entry name" value="Acyl-CoA_dh_M"/>
    <property type="match status" value="1"/>
</dbReference>
<name>A0A401RDC1_STRNR</name>
<dbReference type="GO" id="GO:0005737">
    <property type="term" value="C:cytoplasm"/>
    <property type="evidence" value="ECO:0007669"/>
    <property type="project" value="TreeGrafter"/>
</dbReference>
<dbReference type="Gene3D" id="2.40.110.10">
    <property type="entry name" value="Butyryl-CoA Dehydrogenase, subunit A, domain 2"/>
    <property type="match status" value="1"/>
</dbReference>
<evidence type="ECO:0000256" key="2">
    <source>
        <dbReference type="ARBA" id="ARBA00009347"/>
    </source>
</evidence>
<comment type="similarity">
    <text evidence="2 9">Belongs to the acyl-CoA dehydrogenase family.</text>
</comment>
<keyword evidence="5 9" id="KW-0560">Oxidoreductase</keyword>
<evidence type="ECO:0000259" key="11">
    <source>
        <dbReference type="Pfam" id="PF00441"/>
    </source>
</evidence>
<dbReference type="PANTHER" id="PTHR48083">
    <property type="entry name" value="MEDIUM-CHAIN SPECIFIC ACYL-COA DEHYDROGENASE, MITOCHONDRIAL-RELATED"/>
    <property type="match status" value="1"/>
</dbReference>
<evidence type="ECO:0000313" key="13">
    <source>
        <dbReference type="EMBL" id="GCB95612.1"/>
    </source>
</evidence>
<feature type="region of interest" description="Disordered" evidence="10">
    <location>
        <begin position="1"/>
        <end position="23"/>
    </location>
</feature>
<dbReference type="InterPro" id="IPR006091">
    <property type="entry name" value="Acyl-CoA_Oxase/DH_mid-dom"/>
</dbReference>
<evidence type="ECO:0000313" key="14">
    <source>
        <dbReference type="Proteomes" id="UP000288351"/>
    </source>
</evidence>
<evidence type="ECO:0000256" key="10">
    <source>
        <dbReference type="SAM" id="MobiDB-lite"/>
    </source>
</evidence>
<reference evidence="13 14" key="1">
    <citation type="journal article" date="2019" name="Microbiol. Resour. Announc.">
        <title>Draft Genome Sequence of the Most Traditional epsilon-Poly-l-Lysine Producer, Streptomyces albulus NBRC14147.</title>
        <authorList>
            <person name="Yamanaka K."/>
            <person name="Hamano Y."/>
        </authorList>
    </citation>
    <scope>NUCLEOTIDE SEQUENCE [LARGE SCALE GENOMIC DNA]</scope>
    <source>
        <strain evidence="13 14">NBRC 14147</strain>
    </source>
</reference>
<dbReference type="Gene3D" id="1.20.140.10">
    <property type="entry name" value="Butyryl-CoA Dehydrogenase, subunit A, domain 3"/>
    <property type="match status" value="1"/>
</dbReference>
<comment type="caution">
    <text evidence="13">The sequence shown here is derived from an EMBL/GenBank/DDBJ whole genome shotgun (WGS) entry which is preliminary data.</text>
</comment>
<dbReference type="PANTHER" id="PTHR48083:SF20">
    <property type="entry name" value="LONG-CHAIN SPECIFIC ACYL-COA DEHYDROGENASE, MITOCHONDRIAL"/>
    <property type="match status" value="1"/>
</dbReference>
<dbReference type="EMBL" id="BHXC01000007">
    <property type="protein sequence ID" value="GCB95612.1"/>
    <property type="molecule type" value="Genomic_DNA"/>
</dbReference>
<organism evidence="13 14">
    <name type="scientific">Streptomyces noursei</name>
    <name type="common">Streptomyces albulus</name>
    <dbReference type="NCBI Taxonomy" id="1971"/>
    <lineage>
        <taxon>Bacteria</taxon>
        <taxon>Bacillati</taxon>
        <taxon>Actinomycetota</taxon>
        <taxon>Actinomycetes</taxon>
        <taxon>Kitasatosporales</taxon>
        <taxon>Streptomycetaceae</taxon>
        <taxon>Streptomyces</taxon>
    </lineage>
</organism>
<evidence type="ECO:0000256" key="5">
    <source>
        <dbReference type="ARBA" id="ARBA00023002"/>
    </source>
</evidence>
<evidence type="ECO:0000256" key="6">
    <source>
        <dbReference type="ARBA" id="ARBA00037085"/>
    </source>
</evidence>
<keyword evidence="3 9" id="KW-0285">Flavoprotein</keyword>
<feature type="domain" description="Acyl-CoA oxidase/dehydrogenase middle" evidence="12">
    <location>
        <begin position="124"/>
        <end position="217"/>
    </location>
</feature>
<keyword evidence="4 9" id="KW-0274">FAD</keyword>
<evidence type="ECO:0000256" key="4">
    <source>
        <dbReference type="ARBA" id="ARBA00022827"/>
    </source>
</evidence>
<dbReference type="InterPro" id="IPR009075">
    <property type="entry name" value="AcylCo_DH/oxidase_C"/>
</dbReference>
<dbReference type="InterPro" id="IPR046373">
    <property type="entry name" value="Acyl-CoA_Oxase/DH_mid-dom_sf"/>
</dbReference>
<evidence type="ECO:0000256" key="7">
    <source>
        <dbReference type="ARBA" id="ARBA00040394"/>
    </source>
</evidence>
<dbReference type="GO" id="GO:0033539">
    <property type="term" value="P:fatty acid beta-oxidation using acyl-CoA dehydrogenase"/>
    <property type="evidence" value="ECO:0007669"/>
    <property type="project" value="TreeGrafter"/>
</dbReference>
<dbReference type="AlphaFoldDB" id="A0A401RDC1"/>
<dbReference type="GO" id="GO:0003995">
    <property type="term" value="F:acyl-CoA dehydrogenase activity"/>
    <property type="evidence" value="ECO:0007669"/>
    <property type="project" value="TreeGrafter"/>
</dbReference>
<comment type="function">
    <text evidence="6">Catalyzes the dehydrogenation at the alpha-beta position of ACP-bound acyl chains. This results in the introduction of a double bond in the lipidic chain, which is further transferred to the epsilon-amino group of lysine residue in the mycobactin core by MbtK.</text>
</comment>
<dbReference type="Proteomes" id="UP000288351">
    <property type="component" value="Unassembled WGS sequence"/>
</dbReference>
<evidence type="ECO:0000256" key="1">
    <source>
        <dbReference type="ARBA" id="ARBA00005102"/>
    </source>
</evidence>